<dbReference type="RefSeq" id="WP_013782461.1">
    <property type="nucleotide sequence ID" value="NC_015520.1"/>
</dbReference>
<dbReference type="HOGENOM" id="CLU_200454_0_0_9"/>
<protein>
    <submittedName>
        <fullName evidence="2">Uncharacterized protein</fullName>
    </submittedName>
</protein>
<evidence type="ECO:0000313" key="2">
    <source>
        <dbReference type="EMBL" id="AEE98050.1"/>
    </source>
</evidence>
<reference evidence="2 3" key="2">
    <citation type="journal article" date="2011" name="Stand. Genomic Sci.">
        <title>Complete genome sequence of Mahella australiensis type strain (50-1 BON).</title>
        <authorList>
            <person name="Sikorski J."/>
            <person name="Teshima H."/>
            <person name="Nolan M."/>
            <person name="Lucas S."/>
            <person name="Hammon N."/>
            <person name="Deshpande S."/>
            <person name="Cheng J.F."/>
            <person name="Pitluck S."/>
            <person name="Liolios K."/>
            <person name="Pagani I."/>
            <person name="Ivanova N."/>
            <person name="Huntemann M."/>
            <person name="Mavromatis K."/>
            <person name="Ovchinikova G."/>
            <person name="Pati A."/>
            <person name="Tapia R."/>
            <person name="Han C."/>
            <person name="Goodwin L."/>
            <person name="Chen A."/>
            <person name="Palaniappan K."/>
            <person name="Land M."/>
            <person name="Hauser L."/>
            <person name="Ngatchou-Djao O.D."/>
            <person name="Rohde M."/>
            <person name="Pukall R."/>
            <person name="Spring S."/>
            <person name="Abt B."/>
            <person name="Goker M."/>
            <person name="Detter J.C."/>
            <person name="Woyke T."/>
            <person name="Bristow J."/>
            <person name="Markowitz V."/>
            <person name="Hugenholtz P."/>
            <person name="Eisen J.A."/>
            <person name="Kyrpides N.C."/>
            <person name="Klenk H.P."/>
            <person name="Lapidus A."/>
        </authorList>
    </citation>
    <scope>NUCLEOTIDE SEQUENCE [LARGE SCALE GENOMIC DNA]</scope>
    <source>
        <strain evidence="3">DSM 15567 / CIP 107919 / 50-1 BON</strain>
    </source>
</reference>
<evidence type="ECO:0000256" key="1">
    <source>
        <dbReference type="SAM" id="Coils"/>
    </source>
</evidence>
<proteinExistence type="predicted"/>
<dbReference type="AlphaFoldDB" id="F4A0X3"/>
<name>F4A0X3_MAHA5</name>
<feature type="coiled-coil region" evidence="1">
    <location>
        <begin position="30"/>
        <end position="57"/>
    </location>
</feature>
<reference evidence="3" key="1">
    <citation type="submission" date="2010-11" db="EMBL/GenBank/DDBJ databases">
        <title>The complete genome of Mahella australiensis DSM 15567.</title>
        <authorList>
            <consortium name="US DOE Joint Genome Institute (JGI-PGF)"/>
            <person name="Lucas S."/>
            <person name="Copeland A."/>
            <person name="Lapidus A."/>
            <person name="Bruce D."/>
            <person name="Goodwin L."/>
            <person name="Pitluck S."/>
            <person name="Kyrpides N."/>
            <person name="Mavromatis K."/>
            <person name="Pagani I."/>
            <person name="Ivanova N."/>
            <person name="Teshima H."/>
            <person name="Brettin T."/>
            <person name="Detter J.C."/>
            <person name="Han C."/>
            <person name="Tapia R."/>
            <person name="Land M."/>
            <person name="Hauser L."/>
            <person name="Markowitz V."/>
            <person name="Cheng J.-F."/>
            <person name="Hugenholtz P."/>
            <person name="Woyke T."/>
            <person name="Wu D."/>
            <person name="Spring S."/>
            <person name="Pukall R."/>
            <person name="Steenblock K."/>
            <person name="Schneider S."/>
            <person name="Klenk H.-P."/>
            <person name="Eisen J.A."/>
        </authorList>
    </citation>
    <scope>NUCLEOTIDE SEQUENCE [LARGE SCALE GENOMIC DNA]</scope>
    <source>
        <strain evidence="3">DSM 15567 / CIP 107919 / 50-1 BON</strain>
    </source>
</reference>
<keyword evidence="1" id="KW-0175">Coiled coil</keyword>
<evidence type="ECO:0000313" key="3">
    <source>
        <dbReference type="Proteomes" id="UP000008457"/>
    </source>
</evidence>
<dbReference type="KEGG" id="mas:Mahau_2929"/>
<sequence length="73" mass="8714">MMIYKHETYEDERLKTEEHMATILSRMMEMQRQIRAAKDAEVELQKCRKQLEELAGEYVGGYDLYVVKEGLKK</sequence>
<accession>F4A0X3</accession>
<gene>
    <name evidence="2" type="ordered locus">Mahau_2929</name>
</gene>
<dbReference type="EMBL" id="CP002360">
    <property type="protein sequence ID" value="AEE98050.1"/>
    <property type="molecule type" value="Genomic_DNA"/>
</dbReference>
<organism evidence="2 3">
    <name type="scientific">Mahella australiensis (strain DSM 15567 / CIP 107919 / 50-1 BON)</name>
    <dbReference type="NCBI Taxonomy" id="697281"/>
    <lineage>
        <taxon>Bacteria</taxon>
        <taxon>Bacillati</taxon>
        <taxon>Bacillota</taxon>
        <taxon>Clostridia</taxon>
        <taxon>Thermoanaerobacterales</taxon>
        <taxon>Thermoanaerobacterales Family IV. Incertae Sedis</taxon>
        <taxon>Mahella</taxon>
    </lineage>
</organism>
<keyword evidence="3" id="KW-1185">Reference proteome</keyword>
<dbReference type="STRING" id="697281.Mahau_2929"/>
<dbReference type="Proteomes" id="UP000008457">
    <property type="component" value="Chromosome"/>
</dbReference>